<evidence type="ECO:0000256" key="2">
    <source>
        <dbReference type="ARBA" id="ARBA00022980"/>
    </source>
</evidence>
<dbReference type="FunFam" id="3.40.50.10490:FF:000030">
    <property type="entry name" value="30S ribosomal protein S2"/>
    <property type="match status" value="1"/>
</dbReference>
<dbReference type="SUPFAM" id="SSF52313">
    <property type="entry name" value="Ribosomal protein S2"/>
    <property type="match status" value="1"/>
</dbReference>
<comment type="similarity">
    <text evidence="1 6">Belongs to the universal ribosomal protein uS2 family.</text>
</comment>
<evidence type="ECO:0000256" key="5">
    <source>
        <dbReference type="ARBA" id="ARBA00035518"/>
    </source>
</evidence>
<dbReference type="GO" id="GO:0006412">
    <property type="term" value="P:translation"/>
    <property type="evidence" value="ECO:0007669"/>
    <property type="project" value="InterPro"/>
</dbReference>
<dbReference type="PANTHER" id="PTHR11489">
    <property type="entry name" value="40S RIBOSOMAL PROTEIN SA"/>
    <property type="match status" value="1"/>
</dbReference>
<dbReference type="InterPro" id="IPR023591">
    <property type="entry name" value="Ribosomal_uS2_flav_dom_sf"/>
</dbReference>
<dbReference type="Gene3D" id="3.40.50.10490">
    <property type="entry name" value="Glucose-6-phosphate isomerase like protein, domain 1"/>
    <property type="match status" value="1"/>
</dbReference>
<dbReference type="GO" id="GO:0003735">
    <property type="term" value="F:structural constituent of ribosome"/>
    <property type="evidence" value="ECO:0007669"/>
    <property type="project" value="InterPro"/>
</dbReference>
<comment type="caution">
    <text evidence="7">The sequence shown here is derived from an EMBL/GenBank/DDBJ whole genome shotgun (WGS) entry which is preliminary data.</text>
</comment>
<accession>A0A7C5Y8D4</accession>
<dbReference type="GO" id="GO:0015935">
    <property type="term" value="C:small ribosomal subunit"/>
    <property type="evidence" value="ECO:0007669"/>
    <property type="project" value="InterPro"/>
</dbReference>
<dbReference type="EMBL" id="DRXS01000142">
    <property type="protein sequence ID" value="HHR40700.1"/>
    <property type="molecule type" value="Genomic_DNA"/>
</dbReference>
<dbReference type="InterPro" id="IPR018130">
    <property type="entry name" value="Ribosomal_uS2_CS"/>
</dbReference>
<evidence type="ECO:0000256" key="1">
    <source>
        <dbReference type="ARBA" id="ARBA00006242"/>
    </source>
</evidence>
<dbReference type="AlphaFoldDB" id="A0A7C5Y8D4"/>
<proteinExistence type="inferred from homology"/>
<sequence>MTLSAEQEAEILEQLVKYNVHIGSRIKVKHMESFIFRMRYDGVYLFDVKKILERLNLAAKLISYYPANEVVAVSTHVFGMRAVTKFAELTGAVAVAGKMMAGVLTNRTLKNYMEPSLVIISDPRYDVQALEEAAIARIPVIAMCSTDNTCSNVDLVIPMNNRSRTSLPYAFWYLTRRVLEERGQLTPDFDAIVKPEDFMALPTAAEIE</sequence>
<keyword evidence="2 6" id="KW-0689">Ribosomal protein</keyword>
<dbReference type="NCBIfam" id="TIGR01012">
    <property type="entry name" value="uS2_euk_arch"/>
    <property type="match status" value="1"/>
</dbReference>
<dbReference type="InterPro" id="IPR001865">
    <property type="entry name" value="Ribosomal_uS2"/>
</dbReference>
<dbReference type="InterPro" id="IPR005707">
    <property type="entry name" value="Ribosomal_uS2_euk/arc"/>
</dbReference>
<dbReference type="Pfam" id="PF00318">
    <property type="entry name" value="Ribosomal_S2"/>
    <property type="match status" value="2"/>
</dbReference>
<dbReference type="PROSITE" id="PS00963">
    <property type="entry name" value="RIBOSOMAL_S2_2"/>
    <property type="match status" value="1"/>
</dbReference>
<dbReference type="PRINTS" id="PR00395">
    <property type="entry name" value="RIBOSOMALS2"/>
</dbReference>
<reference evidence="7" key="1">
    <citation type="journal article" date="2020" name="mSystems">
        <title>Genome- and Community-Level Interaction Insights into Carbon Utilization and Element Cycling Functions of Hydrothermarchaeota in Hydrothermal Sediment.</title>
        <authorList>
            <person name="Zhou Z."/>
            <person name="Liu Y."/>
            <person name="Xu W."/>
            <person name="Pan J."/>
            <person name="Luo Z.H."/>
            <person name="Li M."/>
        </authorList>
    </citation>
    <scope>NUCLEOTIDE SEQUENCE [LARGE SCALE GENOMIC DNA]</scope>
    <source>
        <strain evidence="7">SpSt-1084</strain>
    </source>
</reference>
<evidence type="ECO:0000256" key="4">
    <source>
        <dbReference type="ARBA" id="ARBA00035256"/>
    </source>
</evidence>
<gene>
    <name evidence="7" type="primary">rpsB</name>
    <name evidence="7" type="ORF">ENM42_02605</name>
</gene>
<organism evidence="7">
    <name type="scientific">Caldiarchaeum subterraneum</name>
    <dbReference type="NCBI Taxonomy" id="311458"/>
    <lineage>
        <taxon>Archaea</taxon>
        <taxon>Nitrososphaerota</taxon>
        <taxon>Candidatus Caldarchaeales</taxon>
        <taxon>Candidatus Caldarchaeaceae</taxon>
        <taxon>Candidatus Caldarchaeum</taxon>
    </lineage>
</organism>
<keyword evidence="3 6" id="KW-0687">Ribonucleoprotein</keyword>
<protein>
    <recommendedName>
        <fullName evidence="4">Small ribosomal subunit protein uS2</fullName>
    </recommendedName>
    <alternativeName>
        <fullName evidence="5">30S ribosomal protein S2</fullName>
    </alternativeName>
</protein>
<evidence type="ECO:0000256" key="6">
    <source>
        <dbReference type="RuleBase" id="RU003631"/>
    </source>
</evidence>
<name>A0A7C5Y8D4_CALS0</name>
<evidence type="ECO:0000313" key="7">
    <source>
        <dbReference type="EMBL" id="HHR40700.1"/>
    </source>
</evidence>
<evidence type="ECO:0000256" key="3">
    <source>
        <dbReference type="ARBA" id="ARBA00023274"/>
    </source>
</evidence>